<dbReference type="PANTHER" id="PTHR43464">
    <property type="entry name" value="METHYLTRANSFERASE"/>
    <property type="match status" value="1"/>
</dbReference>
<protein>
    <submittedName>
        <fullName evidence="5">Ubiquinone/menaquinone biosynthesis C-methylase UbiE</fullName>
    </submittedName>
</protein>
<keyword evidence="5" id="KW-0830">Ubiquinone</keyword>
<dbReference type="Pfam" id="PF08241">
    <property type="entry name" value="Methyltransf_11"/>
    <property type="match status" value="1"/>
</dbReference>
<dbReference type="RefSeq" id="WP_093885379.1">
    <property type="nucleotide sequence ID" value="NZ_FOQY01000002.1"/>
</dbReference>
<feature type="domain" description="Methyltransferase type 11" evidence="4">
    <location>
        <begin position="52"/>
        <end position="148"/>
    </location>
</feature>
<dbReference type="InterPro" id="IPR029063">
    <property type="entry name" value="SAM-dependent_MTases_sf"/>
</dbReference>
<dbReference type="Proteomes" id="UP000199111">
    <property type="component" value="Unassembled WGS sequence"/>
</dbReference>
<dbReference type="PANTHER" id="PTHR43464:SF19">
    <property type="entry name" value="UBIQUINONE BIOSYNTHESIS O-METHYLTRANSFERASE, MITOCHONDRIAL"/>
    <property type="match status" value="1"/>
</dbReference>
<evidence type="ECO:0000313" key="5">
    <source>
        <dbReference type="EMBL" id="SFI21038.1"/>
    </source>
</evidence>
<dbReference type="SUPFAM" id="SSF53335">
    <property type="entry name" value="S-adenosyl-L-methionine-dependent methyltransferases"/>
    <property type="match status" value="1"/>
</dbReference>
<dbReference type="GeneID" id="96296350"/>
<gene>
    <name evidence="5" type="ORF">SAMN05216275_1023</name>
</gene>
<evidence type="ECO:0000256" key="1">
    <source>
        <dbReference type="ARBA" id="ARBA00022603"/>
    </source>
</evidence>
<dbReference type="EMBL" id="FOQY01000002">
    <property type="protein sequence ID" value="SFI21038.1"/>
    <property type="molecule type" value="Genomic_DNA"/>
</dbReference>
<dbReference type="Gene3D" id="3.40.50.150">
    <property type="entry name" value="Vaccinia Virus protein VP39"/>
    <property type="match status" value="1"/>
</dbReference>
<name>A0A1I3GC25_9ACTN</name>
<keyword evidence="3" id="KW-0949">S-adenosyl-L-methionine</keyword>
<evidence type="ECO:0000256" key="2">
    <source>
        <dbReference type="ARBA" id="ARBA00022679"/>
    </source>
</evidence>
<dbReference type="AlphaFoldDB" id="A0A1I3GC25"/>
<evidence type="ECO:0000256" key="3">
    <source>
        <dbReference type="ARBA" id="ARBA00022691"/>
    </source>
</evidence>
<keyword evidence="2" id="KW-0808">Transferase</keyword>
<evidence type="ECO:0000259" key="4">
    <source>
        <dbReference type="Pfam" id="PF08241"/>
    </source>
</evidence>
<keyword evidence="6" id="KW-1185">Reference proteome</keyword>
<reference evidence="6" key="1">
    <citation type="submission" date="2016-10" db="EMBL/GenBank/DDBJ databases">
        <authorList>
            <person name="Varghese N."/>
            <person name="Submissions S."/>
        </authorList>
    </citation>
    <scope>NUCLEOTIDE SEQUENCE [LARGE SCALE GENOMIC DNA]</scope>
    <source>
        <strain evidence="6">CGMCC 4.2126</strain>
    </source>
</reference>
<dbReference type="GO" id="GO:0032259">
    <property type="term" value="P:methylation"/>
    <property type="evidence" value="ECO:0007669"/>
    <property type="project" value="UniProtKB-KW"/>
</dbReference>
<accession>A0A1I3GC25</accession>
<sequence length="219" mass="23955">MPETSASIASFWDAFAASFDEEADHGLRDPEVRVAWAERLHAWMPSFPADVLDLGCGTGSLSLVLAEQGHRPVGVDLAPLMIEQARRKLTAAGFDAVMLVGDASNPPAEAGTSFDVILSRHLLWTLPAPQEALRRWIGLLRPGGRLVLIEGRWASAEPAEDQSYEVESEAMPWMGGVEAERLAQALRPLVKTLHVEPLLDPALWGRPIQDERYAVVAFT</sequence>
<evidence type="ECO:0000313" key="6">
    <source>
        <dbReference type="Proteomes" id="UP000199111"/>
    </source>
</evidence>
<dbReference type="InterPro" id="IPR013216">
    <property type="entry name" value="Methyltransf_11"/>
</dbReference>
<proteinExistence type="predicted"/>
<organism evidence="5 6">
    <name type="scientific">Streptosporangium canum</name>
    <dbReference type="NCBI Taxonomy" id="324952"/>
    <lineage>
        <taxon>Bacteria</taxon>
        <taxon>Bacillati</taxon>
        <taxon>Actinomycetota</taxon>
        <taxon>Actinomycetes</taxon>
        <taxon>Streptosporangiales</taxon>
        <taxon>Streptosporangiaceae</taxon>
        <taxon>Streptosporangium</taxon>
    </lineage>
</organism>
<dbReference type="GO" id="GO:0008757">
    <property type="term" value="F:S-adenosylmethionine-dependent methyltransferase activity"/>
    <property type="evidence" value="ECO:0007669"/>
    <property type="project" value="InterPro"/>
</dbReference>
<keyword evidence="1 5" id="KW-0489">Methyltransferase</keyword>
<dbReference type="CDD" id="cd02440">
    <property type="entry name" value="AdoMet_MTases"/>
    <property type="match status" value="1"/>
</dbReference>